<dbReference type="Pfam" id="PF00620">
    <property type="entry name" value="RhoGAP"/>
    <property type="match status" value="1"/>
</dbReference>
<dbReference type="GO" id="GO:0007165">
    <property type="term" value="P:signal transduction"/>
    <property type="evidence" value="ECO:0007669"/>
    <property type="project" value="InterPro"/>
</dbReference>
<gene>
    <name evidence="2" type="ORF">GSONMT00068626001</name>
</gene>
<dbReference type="PROSITE" id="PS50238">
    <property type="entry name" value="RHOGAP"/>
    <property type="match status" value="1"/>
</dbReference>
<dbReference type="Proteomes" id="UP000193380">
    <property type="component" value="Unassembled WGS sequence"/>
</dbReference>
<evidence type="ECO:0000313" key="2">
    <source>
        <dbReference type="EMBL" id="CDQ63178.1"/>
    </source>
</evidence>
<dbReference type="GO" id="GO:0016020">
    <property type="term" value="C:membrane"/>
    <property type="evidence" value="ECO:0007669"/>
    <property type="project" value="TreeGrafter"/>
</dbReference>
<evidence type="ECO:0000259" key="1">
    <source>
        <dbReference type="PROSITE" id="PS50238"/>
    </source>
</evidence>
<dbReference type="AlphaFoldDB" id="A0A060W7A9"/>
<dbReference type="InterPro" id="IPR008936">
    <property type="entry name" value="Rho_GTPase_activation_prot"/>
</dbReference>
<dbReference type="PANTHER" id="PTHR23182:SF5">
    <property type="entry name" value="ACTIVE BREAKPOINT CLUSTER REGION-RELATED PROTEIN"/>
    <property type="match status" value="1"/>
</dbReference>
<sequence>MTEILVSDVNLNTVCERLEQQCCVEDDQQNNQQQLQQPQIPSSAIKRHTNTGAKLWGRVRSKLLRQKLDPQTVQSKNWHVDVIEMNGIKVEFSMKFTSRDLSLKRTPSKKQSGVFGVKISIVTKRERSKVPYIVRQCIEEVEKRGIDEVGIYRISGVATDIQALKAAFDTIADKEPINKMSLHNLGTVFGPTLLRPSESEVTKGHITLASDIWSHDVMAQVQVLLYYLQHPPISFAELKRNTLYFSTDV</sequence>
<dbReference type="EMBL" id="FR904431">
    <property type="protein sequence ID" value="CDQ63178.1"/>
    <property type="molecule type" value="Genomic_DNA"/>
</dbReference>
<dbReference type="SUPFAM" id="SSF48350">
    <property type="entry name" value="GTPase activation domain, GAP"/>
    <property type="match status" value="1"/>
</dbReference>
<dbReference type="InterPro" id="IPR037769">
    <property type="entry name" value="Abr/Bcr"/>
</dbReference>
<feature type="domain" description="Rho-GAP" evidence="1">
    <location>
        <begin position="117"/>
        <end position="249"/>
    </location>
</feature>
<accession>A0A060W7A9</accession>
<dbReference type="SMART" id="SM00324">
    <property type="entry name" value="RhoGAP"/>
    <property type="match status" value="1"/>
</dbReference>
<proteinExistence type="predicted"/>
<reference evidence="2" key="1">
    <citation type="journal article" date="2014" name="Nat. Commun.">
        <title>The rainbow trout genome provides novel insights into evolution after whole-genome duplication in vertebrates.</title>
        <authorList>
            <person name="Berthelot C."/>
            <person name="Brunet F."/>
            <person name="Chalopin D."/>
            <person name="Juanchich A."/>
            <person name="Bernard M."/>
            <person name="Noel B."/>
            <person name="Bento P."/>
            <person name="Da Silva C."/>
            <person name="Labadie K."/>
            <person name="Alberti A."/>
            <person name="Aury J.M."/>
            <person name="Louis A."/>
            <person name="Dehais P."/>
            <person name="Bardou P."/>
            <person name="Montfort J."/>
            <person name="Klopp C."/>
            <person name="Cabau C."/>
            <person name="Gaspin C."/>
            <person name="Thorgaard G.H."/>
            <person name="Boussaha M."/>
            <person name="Quillet E."/>
            <person name="Guyomard R."/>
            <person name="Galiana D."/>
            <person name="Bobe J."/>
            <person name="Volff J.N."/>
            <person name="Genet C."/>
            <person name="Wincker P."/>
            <person name="Jaillon O."/>
            <person name="Roest Crollius H."/>
            <person name="Guiguen Y."/>
        </authorList>
    </citation>
    <scope>NUCLEOTIDE SEQUENCE [LARGE SCALE GENOMIC DNA]</scope>
</reference>
<reference evidence="2" key="2">
    <citation type="submission" date="2014-03" db="EMBL/GenBank/DDBJ databases">
        <authorList>
            <person name="Genoscope - CEA"/>
        </authorList>
    </citation>
    <scope>NUCLEOTIDE SEQUENCE</scope>
</reference>
<dbReference type="Gene3D" id="1.10.555.10">
    <property type="entry name" value="Rho GTPase activation protein"/>
    <property type="match status" value="2"/>
</dbReference>
<dbReference type="GO" id="GO:0005096">
    <property type="term" value="F:GTPase activator activity"/>
    <property type="evidence" value="ECO:0007669"/>
    <property type="project" value="InterPro"/>
</dbReference>
<organism evidence="2 3">
    <name type="scientific">Oncorhynchus mykiss</name>
    <name type="common">Rainbow trout</name>
    <name type="synonym">Salmo gairdneri</name>
    <dbReference type="NCBI Taxonomy" id="8022"/>
    <lineage>
        <taxon>Eukaryota</taxon>
        <taxon>Metazoa</taxon>
        <taxon>Chordata</taxon>
        <taxon>Craniata</taxon>
        <taxon>Vertebrata</taxon>
        <taxon>Euteleostomi</taxon>
        <taxon>Actinopterygii</taxon>
        <taxon>Neopterygii</taxon>
        <taxon>Teleostei</taxon>
        <taxon>Protacanthopterygii</taxon>
        <taxon>Salmoniformes</taxon>
        <taxon>Salmonidae</taxon>
        <taxon>Salmoninae</taxon>
        <taxon>Oncorhynchus</taxon>
    </lineage>
</organism>
<dbReference type="PANTHER" id="PTHR23182">
    <property type="entry name" value="BREAKPOINT CLUSTER REGION PROTEIN BCR"/>
    <property type="match status" value="1"/>
</dbReference>
<dbReference type="PaxDb" id="8022-A0A060W7A9"/>
<evidence type="ECO:0000313" key="3">
    <source>
        <dbReference type="Proteomes" id="UP000193380"/>
    </source>
</evidence>
<name>A0A060W7A9_ONCMY</name>
<dbReference type="STRING" id="8022.A0A060W7A9"/>
<dbReference type="InterPro" id="IPR000198">
    <property type="entry name" value="RhoGAP_dom"/>
</dbReference>
<protein>
    <recommendedName>
        <fullName evidence="1">Rho-GAP domain-containing protein</fullName>
    </recommendedName>
</protein>